<accession>A0A7S4CSL6</accession>
<protein>
    <submittedName>
        <fullName evidence="2">Uncharacterized protein</fullName>
    </submittedName>
</protein>
<proteinExistence type="predicted"/>
<sequence>MPSRCLTRAAGHITTPRWPAMAMAGLLMGPSSSDLRFGIPRGSLRVRPPSSAPTGLRGMAKKKVTCLTREYNSTNDQKALHRTRRCRCPGSGRQCHGAPRVAMLNVPANLLMHLLMITAGAHPSQTPRPQVPRFETVCTMDPHHHHEHRRRRWSRTVKGTGP</sequence>
<reference evidence="2" key="1">
    <citation type="submission" date="2021-01" db="EMBL/GenBank/DDBJ databases">
        <authorList>
            <person name="Corre E."/>
            <person name="Pelletier E."/>
            <person name="Niang G."/>
            <person name="Scheremetjew M."/>
            <person name="Finn R."/>
            <person name="Kale V."/>
            <person name="Holt S."/>
            <person name="Cochrane G."/>
            <person name="Meng A."/>
            <person name="Brown T."/>
            <person name="Cohen L."/>
        </authorList>
    </citation>
    <scope>NUCLEOTIDE SEQUENCE</scope>
    <source>
        <strain evidence="2">CCMP1594</strain>
    </source>
</reference>
<dbReference type="AlphaFoldDB" id="A0A7S4CSL6"/>
<organism evidence="2">
    <name type="scientific">Eutreptiella gymnastica</name>
    <dbReference type="NCBI Taxonomy" id="73025"/>
    <lineage>
        <taxon>Eukaryota</taxon>
        <taxon>Discoba</taxon>
        <taxon>Euglenozoa</taxon>
        <taxon>Euglenida</taxon>
        <taxon>Spirocuta</taxon>
        <taxon>Euglenophyceae</taxon>
        <taxon>Eutreptiales</taxon>
        <taxon>Eutreptiaceae</taxon>
        <taxon>Eutreptiella</taxon>
    </lineage>
</organism>
<evidence type="ECO:0000256" key="1">
    <source>
        <dbReference type="SAM" id="MobiDB-lite"/>
    </source>
</evidence>
<name>A0A7S4CSL6_9EUGL</name>
<feature type="compositionally biased region" description="Basic residues" evidence="1">
    <location>
        <begin position="143"/>
        <end position="155"/>
    </location>
</feature>
<feature type="region of interest" description="Disordered" evidence="1">
    <location>
        <begin position="141"/>
        <end position="162"/>
    </location>
</feature>
<gene>
    <name evidence="2" type="ORF">EGYM00163_LOCUS15272</name>
</gene>
<evidence type="ECO:0000313" key="2">
    <source>
        <dbReference type="EMBL" id="CAE0804148.1"/>
    </source>
</evidence>
<dbReference type="EMBL" id="HBJA01044224">
    <property type="protein sequence ID" value="CAE0804148.1"/>
    <property type="molecule type" value="Transcribed_RNA"/>
</dbReference>